<name>A0A8T0V6F6_PANVG</name>
<sequence>MLPRRAAIAGVLPPVPRLAAYPVGDEPAEPLGGARRVPPPPLPHLLGDGLLLLPGQALQHRLERRAGALAALQRRPHYAPVAGVVVLEELPALPAREQLLHRSGEAAAAGGEQQLLRARHRVHQRRVVGAEHPHLPELAEQLVVPGARRRGAGAFAAVRGAPAWLLLVAETVVAGVEDRGLAAADAAAVVGAGLLGPAPRGVVVVVVAVAMAPRDAGAFADAERVAPAVAIVGVPLLLDGCARDVTIELAPRRGPGARALTGAQGGAVGGRYLPAGGGGPALLPRQATRLVRLPLLQPREERAGELPEQAVVCRAERFPDAGVDLVGVRVAGVQHGEELAQDLGARFFLHPALEREALSEPGVVARAGAGRSALEGQRVADARHVRPRLRRHGPAPAAPSAPARAAPPRPRRGDAFRGDRDGSPRPAEEGGEPVEHVGVFPEEPRRAGPDEARVDAALSESAEEAEQLVPDARIPHEPRLDLPEEGDGLGDLRHRVPHHGRRLARRRLLLVPQGFLLGHDAGEEIKPSRWNNDPVGK</sequence>
<evidence type="ECO:0000313" key="3">
    <source>
        <dbReference type="Proteomes" id="UP000823388"/>
    </source>
</evidence>
<protein>
    <submittedName>
        <fullName evidence="2">Uncharacterized protein</fullName>
    </submittedName>
</protein>
<keyword evidence="3" id="KW-1185">Reference proteome</keyword>
<feature type="compositionally biased region" description="Basic and acidic residues" evidence="1">
    <location>
        <begin position="411"/>
        <end position="428"/>
    </location>
</feature>
<evidence type="ECO:0000256" key="1">
    <source>
        <dbReference type="SAM" id="MobiDB-lite"/>
    </source>
</evidence>
<reference evidence="2" key="1">
    <citation type="submission" date="2020-05" db="EMBL/GenBank/DDBJ databases">
        <title>WGS assembly of Panicum virgatum.</title>
        <authorList>
            <person name="Lovell J.T."/>
            <person name="Jenkins J."/>
            <person name="Shu S."/>
            <person name="Juenger T.E."/>
            <person name="Schmutz J."/>
        </authorList>
    </citation>
    <scope>NUCLEOTIDE SEQUENCE</scope>
    <source>
        <strain evidence="2">AP13</strain>
    </source>
</reference>
<comment type="caution">
    <text evidence="2">The sequence shown here is derived from an EMBL/GenBank/DDBJ whole genome shotgun (WGS) entry which is preliminary data.</text>
</comment>
<evidence type="ECO:0000313" key="2">
    <source>
        <dbReference type="EMBL" id="KAG2629885.1"/>
    </source>
</evidence>
<accession>A0A8T0V6F6</accession>
<gene>
    <name evidence="2" type="ORF">PVAP13_3KG508600</name>
</gene>
<dbReference type="Proteomes" id="UP000823388">
    <property type="component" value="Chromosome 3K"/>
</dbReference>
<dbReference type="EMBL" id="CM029041">
    <property type="protein sequence ID" value="KAG2629885.1"/>
    <property type="molecule type" value="Genomic_DNA"/>
</dbReference>
<proteinExistence type="predicted"/>
<organism evidence="2 3">
    <name type="scientific">Panicum virgatum</name>
    <name type="common">Blackwell switchgrass</name>
    <dbReference type="NCBI Taxonomy" id="38727"/>
    <lineage>
        <taxon>Eukaryota</taxon>
        <taxon>Viridiplantae</taxon>
        <taxon>Streptophyta</taxon>
        <taxon>Embryophyta</taxon>
        <taxon>Tracheophyta</taxon>
        <taxon>Spermatophyta</taxon>
        <taxon>Magnoliopsida</taxon>
        <taxon>Liliopsida</taxon>
        <taxon>Poales</taxon>
        <taxon>Poaceae</taxon>
        <taxon>PACMAD clade</taxon>
        <taxon>Panicoideae</taxon>
        <taxon>Panicodae</taxon>
        <taxon>Paniceae</taxon>
        <taxon>Panicinae</taxon>
        <taxon>Panicum</taxon>
        <taxon>Panicum sect. Hiantes</taxon>
    </lineage>
</organism>
<feature type="compositionally biased region" description="Basic and acidic residues" evidence="1">
    <location>
        <begin position="442"/>
        <end position="454"/>
    </location>
</feature>
<dbReference type="AlphaFoldDB" id="A0A8T0V6F6"/>
<feature type="compositionally biased region" description="Low complexity" evidence="1">
    <location>
        <begin position="394"/>
        <end position="406"/>
    </location>
</feature>
<feature type="region of interest" description="Disordered" evidence="1">
    <location>
        <begin position="369"/>
        <end position="467"/>
    </location>
</feature>